<keyword evidence="5" id="KW-0442">Lipid degradation</keyword>
<dbReference type="PANTHER" id="PTHR43856:SF1">
    <property type="entry name" value="MITOCHONDRIAL CARDIOLIPIN HYDROLASE"/>
    <property type="match status" value="1"/>
</dbReference>
<evidence type="ECO:0000256" key="7">
    <source>
        <dbReference type="SAM" id="Phobius"/>
    </source>
</evidence>
<evidence type="ECO:0000256" key="6">
    <source>
        <dbReference type="ARBA" id="ARBA00023098"/>
    </source>
</evidence>
<name>A0A7H8Q838_9BACL</name>
<feature type="transmembrane region" description="Helical" evidence="7">
    <location>
        <begin position="15"/>
        <end position="36"/>
    </location>
</feature>
<dbReference type="SUPFAM" id="SSF56024">
    <property type="entry name" value="Phospholipase D/nuclease"/>
    <property type="match status" value="2"/>
</dbReference>
<gene>
    <name evidence="9" type="ORF">HF394_03360</name>
</gene>
<organism evidence="9 10">
    <name type="scientific">Planococcus glaciei</name>
    <dbReference type="NCBI Taxonomy" id="459472"/>
    <lineage>
        <taxon>Bacteria</taxon>
        <taxon>Bacillati</taxon>
        <taxon>Bacillota</taxon>
        <taxon>Bacilli</taxon>
        <taxon>Bacillales</taxon>
        <taxon>Caryophanaceae</taxon>
        <taxon>Planococcus</taxon>
    </lineage>
</organism>
<keyword evidence="7" id="KW-0812">Transmembrane</keyword>
<dbReference type="InterPro" id="IPR051406">
    <property type="entry name" value="PLD_domain"/>
</dbReference>
<evidence type="ECO:0000256" key="3">
    <source>
        <dbReference type="ARBA" id="ARBA00012027"/>
    </source>
</evidence>
<evidence type="ECO:0000313" key="10">
    <source>
        <dbReference type="Proteomes" id="UP000509222"/>
    </source>
</evidence>
<protein>
    <recommendedName>
        <fullName evidence="3">phospholipase D</fullName>
        <ecNumber evidence="3">3.1.4.4</ecNumber>
    </recommendedName>
</protein>
<evidence type="ECO:0000313" key="9">
    <source>
        <dbReference type="EMBL" id="QKX49695.1"/>
    </source>
</evidence>
<keyword evidence="6" id="KW-0443">Lipid metabolism</keyword>
<dbReference type="CDD" id="cd09130">
    <property type="entry name" value="PLDc_unchar2_2"/>
    <property type="match status" value="1"/>
</dbReference>
<comment type="similarity">
    <text evidence="2">Belongs to the phospholipase D family.</text>
</comment>
<reference evidence="10" key="1">
    <citation type="submission" date="2020-06" db="EMBL/GenBank/DDBJ databases">
        <title>Isolation of Planomicrobium glaciei.</title>
        <authorList>
            <person name="Malisova L."/>
            <person name="Safrankova R."/>
            <person name="Jakubu V."/>
            <person name="Spanelova P."/>
        </authorList>
    </citation>
    <scope>NUCLEOTIDE SEQUENCE [LARGE SCALE GENOMIC DNA]</scope>
    <source>
        <strain evidence="10">NRL-ATB46093</strain>
    </source>
</reference>
<dbReference type="Gene3D" id="3.30.870.10">
    <property type="entry name" value="Endonuclease Chain A"/>
    <property type="match status" value="2"/>
</dbReference>
<dbReference type="EMBL" id="CP051177">
    <property type="protein sequence ID" value="QKX49695.1"/>
    <property type="molecule type" value="Genomic_DNA"/>
</dbReference>
<dbReference type="PANTHER" id="PTHR43856">
    <property type="entry name" value="CARDIOLIPIN HYDROLASE"/>
    <property type="match status" value="1"/>
</dbReference>
<dbReference type="RefSeq" id="WP_176294074.1">
    <property type="nucleotide sequence ID" value="NZ_CP051177.1"/>
</dbReference>
<evidence type="ECO:0000256" key="5">
    <source>
        <dbReference type="ARBA" id="ARBA00022963"/>
    </source>
</evidence>
<dbReference type="GO" id="GO:0004630">
    <property type="term" value="F:phospholipase D activity"/>
    <property type="evidence" value="ECO:0007669"/>
    <property type="project" value="UniProtKB-EC"/>
</dbReference>
<comment type="catalytic activity">
    <reaction evidence="1">
        <text>a 1,2-diacyl-sn-glycero-3-phosphocholine + H2O = a 1,2-diacyl-sn-glycero-3-phosphate + choline + H(+)</text>
        <dbReference type="Rhea" id="RHEA:14445"/>
        <dbReference type="ChEBI" id="CHEBI:15354"/>
        <dbReference type="ChEBI" id="CHEBI:15377"/>
        <dbReference type="ChEBI" id="CHEBI:15378"/>
        <dbReference type="ChEBI" id="CHEBI:57643"/>
        <dbReference type="ChEBI" id="CHEBI:58608"/>
        <dbReference type="EC" id="3.1.4.4"/>
    </reaction>
</comment>
<dbReference type="Proteomes" id="UP000509222">
    <property type="component" value="Chromosome"/>
</dbReference>
<dbReference type="AlphaFoldDB" id="A0A7H8Q838"/>
<dbReference type="InterPro" id="IPR025202">
    <property type="entry name" value="PLD-like_dom"/>
</dbReference>
<keyword evidence="7" id="KW-0472">Membrane</keyword>
<dbReference type="CDD" id="cd09129">
    <property type="entry name" value="PLDc_unchar2_1"/>
    <property type="match status" value="1"/>
</dbReference>
<dbReference type="EC" id="3.1.4.4" evidence="3"/>
<evidence type="ECO:0000259" key="8">
    <source>
        <dbReference type="Pfam" id="PF13091"/>
    </source>
</evidence>
<dbReference type="GO" id="GO:0016042">
    <property type="term" value="P:lipid catabolic process"/>
    <property type="evidence" value="ECO:0007669"/>
    <property type="project" value="UniProtKB-KW"/>
</dbReference>
<accession>A0A7H8Q838</accession>
<dbReference type="GO" id="GO:0016891">
    <property type="term" value="F:RNA endonuclease activity producing 5'-phosphomonoesters, hydrolytic mechanism"/>
    <property type="evidence" value="ECO:0007669"/>
    <property type="project" value="TreeGrafter"/>
</dbReference>
<proteinExistence type="inferred from homology"/>
<evidence type="ECO:0000256" key="1">
    <source>
        <dbReference type="ARBA" id="ARBA00000798"/>
    </source>
</evidence>
<keyword evidence="10" id="KW-1185">Reference proteome</keyword>
<feature type="domain" description="Phospholipase D-like" evidence="8">
    <location>
        <begin position="304"/>
        <end position="448"/>
    </location>
</feature>
<sequence>MIRKRFQGWSKRKRIVLGTAGILALLYIAVIVWHTFKPLPPGVSFAGEMHQLENVEMLYDLSYAQDKKGAGLKHELEIFDEINKAIDEAEEFIVVDFFLFDNYNDQKIDFPAVSEMLTDHLLKKKQENPDMPIYFITDPLNNGYGSYESQLLGTLEEAGVEVVYTDLDALRDSTPLYSGFYRVIFQWFDVDSRGWVPNGMSSDAPKLSVASYMEMMNIKANHRKALITEKEAIISSANPHNASGFHGNMAFKVSGPIINDMLEAEEAVAKFSGGPAELPRVEATEQQGEYAAQYLTERQIFDALLKDIEKAQEGDSIWLAMFYIAESEVVDALKEAANRGVDVRMILDPNENAFGTEKTGLPNRPVVNEMYEEANGNLKVRWYNTTKSQFHTKSIMINTKKERIIMGGSANYTERTLDNYNLENDIRILAPHDSELSKDMDAYFNRLWNNEDALYTLDVEEYQDGFSFWQRGVYGVQKILKLTTY</sequence>
<evidence type="ECO:0000256" key="4">
    <source>
        <dbReference type="ARBA" id="ARBA00022801"/>
    </source>
</evidence>
<keyword evidence="4" id="KW-0378">Hydrolase</keyword>
<evidence type="ECO:0000256" key="2">
    <source>
        <dbReference type="ARBA" id="ARBA00008664"/>
    </source>
</evidence>
<keyword evidence="7" id="KW-1133">Transmembrane helix</keyword>
<dbReference type="Pfam" id="PF13091">
    <property type="entry name" value="PLDc_2"/>
    <property type="match status" value="1"/>
</dbReference>